<organism evidence="1 2">
    <name type="scientific">Segatella buccae ATCC 33574</name>
    <dbReference type="NCBI Taxonomy" id="873513"/>
    <lineage>
        <taxon>Bacteria</taxon>
        <taxon>Pseudomonadati</taxon>
        <taxon>Bacteroidota</taxon>
        <taxon>Bacteroidia</taxon>
        <taxon>Bacteroidales</taxon>
        <taxon>Prevotellaceae</taxon>
        <taxon>Segatella</taxon>
    </lineage>
</organism>
<dbReference type="EMBL" id="AEPD01000019">
    <property type="protein sequence ID" value="EFU31060.1"/>
    <property type="molecule type" value="Genomic_DNA"/>
</dbReference>
<protein>
    <submittedName>
        <fullName evidence="1">Uncharacterized protein</fullName>
    </submittedName>
</protein>
<dbReference type="HOGENOM" id="CLU_1330947_0_0_10"/>
<keyword evidence="2" id="KW-1185">Reference proteome</keyword>
<dbReference type="STRING" id="873513.HMPREF6485_0994"/>
<name>E6K5V8_9BACT</name>
<sequence length="206" mass="24265">MERINKIKMVLGLCCLLLCIACKDNRAIEFNLCGVDAYYSIVTKQYYKNGNFLRLGFVAKKDWSPSHSDTLLRFENTSHLSRLVVNYKDSPLCIDPQVSLWHVSNGKEPHVFFSLSIRGEDLRRRHIVSLKPSEIVKGLSIDECSFVTDTGEKVVFQFKMSNDVYDHVRRMRPSEDYILKYNRRNHVMYRYWISELVHVHRKTDIR</sequence>
<comment type="caution">
    <text evidence="1">The sequence shown here is derived from an EMBL/GenBank/DDBJ whole genome shotgun (WGS) entry which is preliminary data.</text>
</comment>
<evidence type="ECO:0000313" key="1">
    <source>
        <dbReference type="EMBL" id="EFU31060.1"/>
    </source>
</evidence>
<dbReference type="AlphaFoldDB" id="E6K5V8"/>
<dbReference type="Proteomes" id="UP000003112">
    <property type="component" value="Unassembled WGS sequence"/>
</dbReference>
<evidence type="ECO:0000313" key="2">
    <source>
        <dbReference type="Proteomes" id="UP000003112"/>
    </source>
</evidence>
<reference evidence="1 2" key="1">
    <citation type="submission" date="2010-10" db="EMBL/GenBank/DDBJ databases">
        <authorList>
            <person name="Muzny D."/>
            <person name="Qin X."/>
            <person name="Deng J."/>
            <person name="Jiang H."/>
            <person name="Liu Y."/>
            <person name="Qu J."/>
            <person name="Song X.-Z."/>
            <person name="Zhang L."/>
            <person name="Thornton R."/>
            <person name="Coyle M."/>
            <person name="Francisco L."/>
            <person name="Jackson L."/>
            <person name="Javaid M."/>
            <person name="Korchina V."/>
            <person name="Kovar C."/>
            <person name="Mata R."/>
            <person name="Mathew T."/>
            <person name="Ngo R."/>
            <person name="Nguyen L."/>
            <person name="Nguyen N."/>
            <person name="Okwuonu G."/>
            <person name="Ongeri F."/>
            <person name="Pham C."/>
            <person name="Simmons D."/>
            <person name="Wilczek-Boney K."/>
            <person name="Hale W."/>
            <person name="Jakkamsetti A."/>
            <person name="Pham P."/>
            <person name="Ruth R."/>
            <person name="San Lucas F."/>
            <person name="Warren J."/>
            <person name="Zhang J."/>
            <person name="Zhao Z."/>
            <person name="Zhou C."/>
            <person name="Zhu D."/>
            <person name="Lee S."/>
            <person name="Bess C."/>
            <person name="Blankenburg K."/>
            <person name="Forbes L."/>
            <person name="Fu Q."/>
            <person name="Gubbala S."/>
            <person name="Hirani K."/>
            <person name="Jayaseelan J.C."/>
            <person name="Lara F."/>
            <person name="Munidasa M."/>
            <person name="Palculict T."/>
            <person name="Patil S."/>
            <person name="Pu L.-L."/>
            <person name="Saada N."/>
            <person name="Tang L."/>
            <person name="Weissenberger G."/>
            <person name="Zhu Y."/>
            <person name="Hemphill L."/>
            <person name="Shang Y."/>
            <person name="Youmans B."/>
            <person name="Ayvaz T."/>
            <person name="Ross M."/>
            <person name="Santibanez J."/>
            <person name="Aqrawi P."/>
            <person name="Gross S."/>
            <person name="Joshi V."/>
            <person name="Fowler G."/>
            <person name="Nazareth L."/>
            <person name="Reid J."/>
            <person name="Worley K."/>
            <person name="Petrosino J."/>
            <person name="Highlander S."/>
            <person name="Gibbs R."/>
        </authorList>
    </citation>
    <scope>NUCLEOTIDE SEQUENCE [LARGE SCALE GENOMIC DNA]</scope>
    <source>
        <strain evidence="1 2">ATCC 33574</strain>
    </source>
</reference>
<gene>
    <name evidence="1" type="ORF">HMPREF6485_0994</name>
</gene>
<proteinExistence type="predicted"/>
<accession>E6K5V8</accession>